<evidence type="ECO:0000256" key="1">
    <source>
        <dbReference type="SAM" id="MobiDB-lite"/>
    </source>
</evidence>
<feature type="compositionally biased region" description="Basic and acidic residues" evidence="1">
    <location>
        <begin position="224"/>
        <end position="235"/>
    </location>
</feature>
<dbReference type="Proteomes" id="UP000596742">
    <property type="component" value="Unassembled WGS sequence"/>
</dbReference>
<name>A0A8B6DMV1_MYTGA</name>
<gene>
    <name evidence="2" type="ORF">MGAL_10B030118</name>
</gene>
<dbReference type="OrthoDB" id="10611568at2759"/>
<dbReference type="AlphaFoldDB" id="A0A8B6DMV1"/>
<feature type="compositionally biased region" description="Basic and acidic residues" evidence="1">
    <location>
        <begin position="178"/>
        <end position="198"/>
    </location>
</feature>
<keyword evidence="3" id="KW-1185">Reference proteome</keyword>
<dbReference type="EMBL" id="UYJE01003707">
    <property type="protein sequence ID" value="VDI21650.1"/>
    <property type="molecule type" value="Genomic_DNA"/>
</dbReference>
<accession>A0A8B6DMV1</accession>
<evidence type="ECO:0000313" key="3">
    <source>
        <dbReference type="Proteomes" id="UP000596742"/>
    </source>
</evidence>
<protein>
    <submittedName>
        <fullName evidence="2">Uncharacterized protein</fullName>
    </submittedName>
</protein>
<evidence type="ECO:0000313" key="2">
    <source>
        <dbReference type="EMBL" id="VDI21650.1"/>
    </source>
</evidence>
<comment type="caution">
    <text evidence="2">The sequence shown here is derived from an EMBL/GenBank/DDBJ whole genome shotgun (WGS) entry which is preliminary data.</text>
</comment>
<feature type="region of interest" description="Disordered" evidence="1">
    <location>
        <begin position="213"/>
        <end position="235"/>
    </location>
</feature>
<proteinExistence type="predicted"/>
<feature type="region of interest" description="Disordered" evidence="1">
    <location>
        <begin position="166"/>
        <end position="201"/>
    </location>
</feature>
<sequence length="235" mass="24748">MLTVMLKRSTMLIIKEITVWILQWVVGVGGGGGGITAGGDGGSIRTNFVIKKIRTIHISEGPKTLIKTDDGRKLTSLNLTIDGGGGGGGGGVGKGGDGEGITTNLLIKKIQTEHRKGFKVTTSGSESPLHGVSLNIKGGGGGGGGGPGPGGKGGNLVTNVVIGKLQQKDSKNGSVERANQKEKEIVKDARNDPVERVNHKEKKVVKDARKKLMKAKKNQRNKMKWIEKEGKKTRE</sequence>
<reference evidence="2" key="1">
    <citation type="submission" date="2018-11" db="EMBL/GenBank/DDBJ databases">
        <authorList>
            <person name="Alioto T."/>
            <person name="Alioto T."/>
        </authorList>
    </citation>
    <scope>NUCLEOTIDE SEQUENCE</scope>
</reference>
<feature type="compositionally biased region" description="Basic residues" evidence="1">
    <location>
        <begin position="213"/>
        <end position="223"/>
    </location>
</feature>
<organism evidence="2 3">
    <name type="scientific">Mytilus galloprovincialis</name>
    <name type="common">Mediterranean mussel</name>
    <dbReference type="NCBI Taxonomy" id="29158"/>
    <lineage>
        <taxon>Eukaryota</taxon>
        <taxon>Metazoa</taxon>
        <taxon>Spiralia</taxon>
        <taxon>Lophotrochozoa</taxon>
        <taxon>Mollusca</taxon>
        <taxon>Bivalvia</taxon>
        <taxon>Autobranchia</taxon>
        <taxon>Pteriomorphia</taxon>
        <taxon>Mytilida</taxon>
        <taxon>Mytiloidea</taxon>
        <taxon>Mytilidae</taxon>
        <taxon>Mytilinae</taxon>
        <taxon>Mytilus</taxon>
    </lineage>
</organism>